<dbReference type="OrthoDB" id="10058284at2759"/>
<dbReference type="AlphaFoldDB" id="A0A1D1VSF7"/>
<dbReference type="Pfam" id="PF00078">
    <property type="entry name" value="RVT_1"/>
    <property type="match status" value="1"/>
</dbReference>
<dbReference type="Gene3D" id="3.30.70.270">
    <property type="match status" value="1"/>
</dbReference>
<proteinExistence type="predicted"/>
<dbReference type="InterPro" id="IPR043502">
    <property type="entry name" value="DNA/RNA_pol_sf"/>
</dbReference>
<keyword evidence="3" id="KW-1185">Reference proteome</keyword>
<dbReference type="PANTHER" id="PTHR33050">
    <property type="entry name" value="REVERSE TRANSCRIPTASE DOMAIN-CONTAINING PROTEIN"/>
    <property type="match status" value="1"/>
</dbReference>
<accession>A0A1D1VSF7</accession>
<sequence>MAERFVAKEVRLEHSAGPFNDPPFPNFVCFSLGLRPKKNGGGRLIMDLSRPFDYSVNDFINKDFYTLRYCTVDDAIALITKAGRSCLLSKTDLVGAFCLIPVHPSDWHYLCFFLNGKYYFGQFLPLGVRSSPALFNQLSLILIWVIKKAGYTSALHYMDDFLFVGAPETSQCNDILTFMKAVCADLGVPLAPEKTVSPTTTLDFLGITLDTVNFTLSIPDGKIQELTECLSTFKDRHKATKREILSLAGKLSWCTTCISAGRIFLRRILDLAMKARRLGHQLKLSPGFFDDLQWWTDFLPLWNGKASFLQPYWTEPHSLDLYTDAAGSVGRCGFLAGKWFQILWPPWVIALNPPIA</sequence>
<dbReference type="PANTHER" id="PTHR33050:SF8">
    <property type="entry name" value="REVERSE TRANSCRIPTASE DOMAIN-CONTAINING PROTEIN"/>
    <property type="match status" value="1"/>
</dbReference>
<dbReference type="InterPro" id="IPR043128">
    <property type="entry name" value="Rev_trsase/Diguanyl_cyclase"/>
</dbReference>
<dbReference type="SUPFAM" id="SSF56672">
    <property type="entry name" value="DNA/RNA polymerases"/>
    <property type="match status" value="1"/>
</dbReference>
<dbReference type="EMBL" id="BDGG01000011">
    <property type="protein sequence ID" value="GAV04502.1"/>
    <property type="molecule type" value="Genomic_DNA"/>
</dbReference>
<dbReference type="PROSITE" id="PS50878">
    <property type="entry name" value="RT_POL"/>
    <property type="match status" value="1"/>
</dbReference>
<reference evidence="2 3" key="1">
    <citation type="journal article" date="2016" name="Nat. Commun.">
        <title>Extremotolerant tardigrade genome and improved radiotolerance of human cultured cells by tardigrade-unique protein.</title>
        <authorList>
            <person name="Hashimoto T."/>
            <person name="Horikawa D.D."/>
            <person name="Saito Y."/>
            <person name="Kuwahara H."/>
            <person name="Kozuka-Hata H."/>
            <person name="Shin-I T."/>
            <person name="Minakuchi Y."/>
            <person name="Ohishi K."/>
            <person name="Motoyama A."/>
            <person name="Aizu T."/>
            <person name="Enomoto A."/>
            <person name="Kondo K."/>
            <person name="Tanaka S."/>
            <person name="Hara Y."/>
            <person name="Koshikawa S."/>
            <person name="Sagara H."/>
            <person name="Miura T."/>
            <person name="Yokobori S."/>
            <person name="Miyagawa K."/>
            <person name="Suzuki Y."/>
            <person name="Kubo T."/>
            <person name="Oyama M."/>
            <person name="Kohara Y."/>
            <person name="Fujiyama A."/>
            <person name="Arakawa K."/>
            <person name="Katayama T."/>
            <person name="Toyoda A."/>
            <person name="Kunieda T."/>
        </authorList>
    </citation>
    <scope>NUCLEOTIDE SEQUENCE [LARGE SCALE GENOMIC DNA]</scope>
    <source>
        <strain evidence="2 3">YOKOZUNA-1</strain>
    </source>
</reference>
<comment type="caution">
    <text evidence="2">The sequence shown here is derived from an EMBL/GenBank/DDBJ whole genome shotgun (WGS) entry which is preliminary data.</text>
</comment>
<dbReference type="InterPro" id="IPR052055">
    <property type="entry name" value="Hepadnavirus_pol/RT"/>
</dbReference>
<evidence type="ECO:0000313" key="2">
    <source>
        <dbReference type="EMBL" id="GAV04502.1"/>
    </source>
</evidence>
<dbReference type="Gene3D" id="3.10.10.10">
    <property type="entry name" value="HIV Type 1 Reverse Transcriptase, subunit A, domain 1"/>
    <property type="match status" value="1"/>
</dbReference>
<dbReference type="InterPro" id="IPR000477">
    <property type="entry name" value="RT_dom"/>
</dbReference>
<organism evidence="2 3">
    <name type="scientific">Ramazzottius varieornatus</name>
    <name type="common">Water bear</name>
    <name type="synonym">Tardigrade</name>
    <dbReference type="NCBI Taxonomy" id="947166"/>
    <lineage>
        <taxon>Eukaryota</taxon>
        <taxon>Metazoa</taxon>
        <taxon>Ecdysozoa</taxon>
        <taxon>Tardigrada</taxon>
        <taxon>Eutardigrada</taxon>
        <taxon>Parachela</taxon>
        <taxon>Hypsibioidea</taxon>
        <taxon>Ramazzottiidae</taxon>
        <taxon>Ramazzottius</taxon>
    </lineage>
</organism>
<feature type="domain" description="Reverse transcriptase" evidence="1">
    <location>
        <begin position="1"/>
        <end position="209"/>
    </location>
</feature>
<name>A0A1D1VSF7_RAMVA</name>
<evidence type="ECO:0000313" key="3">
    <source>
        <dbReference type="Proteomes" id="UP000186922"/>
    </source>
</evidence>
<dbReference type="Proteomes" id="UP000186922">
    <property type="component" value="Unassembled WGS sequence"/>
</dbReference>
<protein>
    <recommendedName>
        <fullName evidence="1">Reverse transcriptase domain-containing protein</fullName>
    </recommendedName>
</protein>
<dbReference type="STRING" id="947166.A0A1D1VSF7"/>
<evidence type="ECO:0000259" key="1">
    <source>
        <dbReference type="PROSITE" id="PS50878"/>
    </source>
</evidence>
<gene>
    <name evidence="2" type="primary">RvY_14771-1</name>
    <name evidence="2" type="synonym">RvY_14771.1</name>
    <name evidence="2" type="ORF">RvY_14771</name>
</gene>